<evidence type="ECO:0000313" key="3">
    <source>
        <dbReference type="Proteomes" id="UP000236846"/>
    </source>
</evidence>
<dbReference type="Proteomes" id="UP000236846">
    <property type="component" value="Unassembled WGS sequence"/>
</dbReference>
<reference evidence="2 3" key="1">
    <citation type="submission" date="2017-09" db="EMBL/GenBank/DDBJ databases">
        <title>Depth-based differentiation of microbial function through sediment-hosted aquifers and enrichment of novel symbionts in the deep terrestrial subsurface.</title>
        <authorList>
            <person name="Probst A.J."/>
            <person name="Ladd B."/>
            <person name="Jarett J.K."/>
            <person name="Geller-Mcgrath D.E."/>
            <person name="Sieber C.M."/>
            <person name="Emerson J.B."/>
            <person name="Anantharaman K."/>
            <person name="Thomas B.C."/>
            <person name="Malmstrom R."/>
            <person name="Stieglmeier M."/>
            <person name="Klingl A."/>
            <person name="Woyke T."/>
            <person name="Ryan C.M."/>
            <person name="Banfield J.F."/>
        </authorList>
    </citation>
    <scope>NUCLEOTIDE SEQUENCE [LARGE SCALE GENOMIC DNA]</scope>
    <source>
        <strain evidence="2">CG11_big_fil_rev_8_21_14_0_20_43_10</strain>
    </source>
</reference>
<dbReference type="PANTHER" id="PTHR48094:SF12">
    <property type="entry name" value="PARKINSON DISEASE PROTEIN 7 HOMOLOG"/>
    <property type="match status" value="1"/>
</dbReference>
<evidence type="ECO:0000313" key="2">
    <source>
        <dbReference type="EMBL" id="PIR26114.1"/>
    </source>
</evidence>
<dbReference type="EMBL" id="PCXE01000038">
    <property type="protein sequence ID" value="PIR26114.1"/>
    <property type="molecule type" value="Genomic_DNA"/>
</dbReference>
<dbReference type="AlphaFoldDB" id="A0A2H0PWM6"/>
<dbReference type="Gene3D" id="3.40.50.880">
    <property type="match status" value="1"/>
</dbReference>
<dbReference type="GO" id="GO:0005737">
    <property type="term" value="C:cytoplasm"/>
    <property type="evidence" value="ECO:0007669"/>
    <property type="project" value="TreeGrafter"/>
</dbReference>
<name>A0A2H0PWM6_9BACT</name>
<dbReference type="InterPro" id="IPR029062">
    <property type="entry name" value="Class_I_gatase-like"/>
</dbReference>
<evidence type="ECO:0000259" key="1">
    <source>
        <dbReference type="Pfam" id="PF01965"/>
    </source>
</evidence>
<dbReference type="SUPFAM" id="SSF52317">
    <property type="entry name" value="Class I glutamine amidotransferase-like"/>
    <property type="match status" value="1"/>
</dbReference>
<proteinExistence type="predicted"/>
<sequence>MATILFIIAKQDFRDEEYFVPKQILEQAGHEIKTASNDKAGETAIGFLGGEAKIDITLEDVHVDDYDAVIFVGGAGALKHLNNESSYRICRETVEQNKLLASICISPIILAKAGVLRGKKATVWNSLLEQQPVKLLQENGAIYIHQDVVQYGNIITANGPEAAREFGEKILEFFKKQKI</sequence>
<gene>
    <name evidence="2" type="ORF">COV41_02180</name>
</gene>
<dbReference type="InterPro" id="IPR002818">
    <property type="entry name" value="DJ-1/PfpI"/>
</dbReference>
<accession>A0A2H0PWM6</accession>
<feature type="domain" description="DJ-1/PfpI" evidence="1">
    <location>
        <begin position="3"/>
        <end position="172"/>
    </location>
</feature>
<comment type="caution">
    <text evidence="2">The sequence shown here is derived from an EMBL/GenBank/DDBJ whole genome shotgun (WGS) entry which is preliminary data.</text>
</comment>
<dbReference type="InterPro" id="IPR050325">
    <property type="entry name" value="Prot/Nucl_acid_deglycase"/>
</dbReference>
<dbReference type="Pfam" id="PF01965">
    <property type="entry name" value="DJ-1_PfpI"/>
    <property type="match status" value="1"/>
</dbReference>
<dbReference type="CDD" id="cd03135">
    <property type="entry name" value="GATase1_DJ-1"/>
    <property type="match status" value="1"/>
</dbReference>
<protein>
    <recommendedName>
        <fullName evidence="1">DJ-1/PfpI domain-containing protein</fullName>
    </recommendedName>
</protein>
<dbReference type="PANTHER" id="PTHR48094">
    <property type="entry name" value="PROTEIN/NUCLEIC ACID DEGLYCASE DJ-1-RELATED"/>
    <property type="match status" value="1"/>
</dbReference>
<organism evidence="2 3">
    <name type="scientific">Candidatus Brennerbacteria bacterium CG11_big_fil_rev_8_21_14_0_20_43_10</name>
    <dbReference type="NCBI Taxonomy" id="1974523"/>
    <lineage>
        <taxon>Bacteria</taxon>
        <taxon>Candidatus Brenneribacteriota</taxon>
    </lineage>
</organism>